<proteinExistence type="predicted"/>
<accession>A0AC60P965</accession>
<protein>
    <submittedName>
        <fullName evidence="1">Uncharacterized protein</fullName>
    </submittedName>
</protein>
<comment type="caution">
    <text evidence="1">The sequence shown here is derived from an EMBL/GenBank/DDBJ whole genome shotgun (WGS) entry which is preliminary data.</text>
</comment>
<sequence>MPRARNVGESAQGIQAGSQHDQARDRPLACHVQTTEKNYEYTVELLKGRFGKQDVLIQEHLIQFLNLPQVRALSDVTSLRRLHDHVHRNIAELKTLDIKSDSYRAMLCAALSCVLLADWAVDFVKTRPSCDRSGWSMKAARWCTTAACEVNLQGIVVPKIDQAATTEEKDQLLPLLLVPNPQVKGALFVLPSQCNATGPMEEKRKKLQSEGRCYRCARRGSARCLFNGGSQCSFVTKYLSRELKLEVIGKEEALEIKEICCDRLVSPDSVLKTSGLEDIELADVILPLACKITQAIEILVGADHHWKIVGREVCKLQGSSAA</sequence>
<keyword evidence="2" id="KW-1185">Reference proteome</keyword>
<name>A0AC60P965_IXOPE</name>
<organism evidence="1 2">
    <name type="scientific">Ixodes persulcatus</name>
    <name type="common">Taiga tick</name>
    <dbReference type="NCBI Taxonomy" id="34615"/>
    <lineage>
        <taxon>Eukaryota</taxon>
        <taxon>Metazoa</taxon>
        <taxon>Ecdysozoa</taxon>
        <taxon>Arthropoda</taxon>
        <taxon>Chelicerata</taxon>
        <taxon>Arachnida</taxon>
        <taxon>Acari</taxon>
        <taxon>Parasitiformes</taxon>
        <taxon>Ixodida</taxon>
        <taxon>Ixodoidea</taxon>
        <taxon>Ixodidae</taxon>
        <taxon>Ixodinae</taxon>
        <taxon>Ixodes</taxon>
    </lineage>
</organism>
<dbReference type="Proteomes" id="UP000805193">
    <property type="component" value="Unassembled WGS sequence"/>
</dbReference>
<dbReference type="EMBL" id="JABSTQ010011031">
    <property type="protein sequence ID" value="KAG0415787.1"/>
    <property type="molecule type" value="Genomic_DNA"/>
</dbReference>
<reference evidence="1 2" key="1">
    <citation type="journal article" date="2020" name="Cell">
        <title>Large-Scale Comparative Analyses of Tick Genomes Elucidate Their Genetic Diversity and Vector Capacities.</title>
        <authorList>
            <consortium name="Tick Genome and Microbiome Consortium (TIGMIC)"/>
            <person name="Jia N."/>
            <person name="Wang J."/>
            <person name="Shi W."/>
            <person name="Du L."/>
            <person name="Sun Y."/>
            <person name="Zhan W."/>
            <person name="Jiang J.F."/>
            <person name="Wang Q."/>
            <person name="Zhang B."/>
            <person name="Ji P."/>
            <person name="Bell-Sakyi L."/>
            <person name="Cui X.M."/>
            <person name="Yuan T.T."/>
            <person name="Jiang B.G."/>
            <person name="Yang W.F."/>
            <person name="Lam T.T."/>
            <person name="Chang Q.C."/>
            <person name="Ding S.J."/>
            <person name="Wang X.J."/>
            <person name="Zhu J.G."/>
            <person name="Ruan X.D."/>
            <person name="Zhao L."/>
            <person name="Wei J.T."/>
            <person name="Ye R.Z."/>
            <person name="Que T.C."/>
            <person name="Du C.H."/>
            <person name="Zhou Y.H."/>
            <person name="Cheng J.X."/>
            <person name="Dai P.F."/>
            <person name="Guo W.B."/>
            <person name="Han X.H."/>
            <person name="Huang E.J."/>
            <person name="Li L.F."/>
            <person name="Wei W."/>
            <person name="Gao Y.C."/>
            <person name="Liu J.Z."/>
            <person name="Shao H.Z."/>
            <person name="Wang X."/>
            <person name="Wang C.C."/>
            <person name="Yang T.C."/>
            <person name="Huo Q.B."/>
            <person name="Li W."/>
            <person name="Chen H.Y."/>
            <person name="Chen S.E."/>
            <person name="Zhou L.G."/>
            <person name="Ni X.B."/>
            <person name="Tian J.H."/>
            <person name="Sheng Y."/>
            <person name="Liu T."/>
            <person name="Pan Y.S."/>
            <person name="Xia L.Y."/>
            <person name="Li J."/>
            <person name="Zhao F."/>
            <person name="Cao W.C."/>
        </authorList>
    </citation>
    <scope>NUCLEOTIDE SEQUENCE [LARGE SCALE GENOMIC DNA]</scope>
    <source>
        <strain evidence="1">Iper-2018</strain>
    </source>
</reference>
<evidence type="ECO:0000313" key="1">
    <source>
        <dbReference type="EMBL" id="KAG0415787.1"/>
    </source>
</evidence>
<feature type="non-terminal residue" evidence="1">
    <location>
        <position position="322"/>
    </location>
</feature>
<gene>
    <name evidence="1" type="ORF">HPB47_007047</name>
</gene>
<evidence type="ECO:0000313" key="2">
    <source>
        <dbReference type="Proteomes" id="UP000805193"/>
    </source>
</evidence>